<dbReference type="SUPFAM" id="SSF50447">
    <property type="entry name" value="Translation proteins"/>
    <property type="match status" value="1"/>
</dbReference>
<evidence type="ECO:0000256" key="2">
    <source>
        <dbReference type="ARBA" id="ARBA00022730"/>
    </source>
</evidence>
<evidence type="ECO:0000256" key="4">
    <source>
        <dbReference type="ARBA" id="ARBA00022980"/>
    </source>
</evidence>
<evidence type="ECO:0000313" key="8">
    <source>
        <dbReference type="EMBL" id="KKP44566.1"/>
    </source>
</evidence>
<comment type="caution">
    <text evidence="8">The sequence shown here is derived from an EMBL/GenBank/DDBJ whole genome shotgun (WGS) entry which is preliminary data.</text>
</comment>
<dbReference type="GO" id="GO:0022625">
    <property type="term" value="C:cytosolic large ribosomal subunit"/>
    <property type="evidence" value="ECO:0007669"/>
    <property type="project" value="TreeGrafter"/>
</dbReference>
<keyword evidence="3" id="KW-0694">RNA-binding</keyword>
<evidence type="ECO:0000256" key="6">
    <source>
        <dbReference type="NCBIfam" id="TIGR03625"/>
    </source>
</evidence>
<dbReference type="GO" id="GO:0003735">
    <property type="term" value="F:structural constituent of ribosome"/>
    <property type="evidence" value="ECO:0007669"/>
    <property type="project" value="UniProtKB-UniRule"/>
</dbReference>
<keyword evidence="5" id="KW-0687">Ribonucleoprotein</keyword>
<organism evidence="8 9">
    <name type="scientific">candidate division WS6 bacterium GW2011_GWC1_33_20</name>
    <dbReference type="NCBI Taxonomy" id="1619089"/>
    <lineage>
        <taxon>Bacteria</taxon>
        <taxon>Candidatus Dojkabacteria</taxon>
    </lineage>
</organism>
<dbReference type="PANTHER" id="PTHR11229:SF16">
    <property type="entry name" value="LARGE RIBOSOMAL SUBUNIT PROTEIN UL3C"/>
    <property type="match status" value="1"/>
</dbReference>
<gene>
    <name evidence="8" type="primary">rplC</name>
    <name evidence="8" type="ORF">UR34_C0002G0069</name>
</gene>
<dbReference type="InterPro" id="IPR019927">
    <property type="entry name" value="Ribosomal_uL3_bac/org-type"/>
</dbReference>
<keyword evidence="4 8" id="KW-0689">Ribosomal protein</keyword>
<accession>A0A0G0A065</accession>
<reference evidence="8 9" key="1">
    <citation type="journal article" date="2015" name="Nature">
        <title>rRNA introns, odd ribosomes, and small enigmatic genomes across a large radiation of phyla.</title>
        <authorList>
            <person name="Brown C.T."/>
            <person name="Hug L.A."/>
            <person name="Thomas B.C."/>
            <person name="Sharon I."/>
            <person name="Castelle C.J."/>
            <person name="Singh A."/>
            <person name="Wilkins M.J."/>
            <person name="Williams K.H."/>
            <person name="Banfield J.F."/>
        </authorList>
    </citation>
    <scope>NUCLEOTIDE SEQUENCE [LARGE SCALE GENOMIC DNA]</scope>
</reference>
<proteinExistence type="inferred from homology"/>
<dbReference type="Proteomes" id="UP000034302">
    <property type="component" value="Unassembled WGS sequence"/>
</dbReference>
<comment type="similarity">
    <text evidence="1">Belongs to the universal ribosomal protein uL3 family.</text>
</comment>
<dbReference type="AlphaFoldDB" id="A0A0G0A065"/>
<dbReference type="PATRIC" id="fig|1619089.3.peg.170"/>
<dbReference type="InterPro" id="IPR000597">
    <property type="entry name" value="Ribosomal_uL3"/>
</dbReference>
<sequence>MKAILGIKKGMTRVFEGDKVMPVTVVDVSGCKIANVKGEKIELGLGNKKNAKKPALGQYKELGYVPMYKEVFTGVLPEGLNVGSDVVPEIFNEGDRVSLMGISKGKGFAGVVKRHKFAGGSRTHGQSDRLRAPGSIGAGTDPGRVFKGKRMGGRMGSDRVTIKNKRVVGIKGTYLLISGPIPGSNGDLVTIFSEEK</sequence>
<evidence type="ECO:0000256" key="7">
    <source>
        <dbReference type="SAM" id="MobiDB-lite"/>
    </source>
</evidence>
<dbReference type="EMBL" id="LBOV01000002">
    <property type="protein sequence ID" value="KKP44566.1"/>
    <property type="molecule type" value="Genomic_DNA"/>
</dbReference>
<feature type="region of interest" description="Disordered" evidence="7">
    <location>
        <begin position="119"/>
        <end position="141"/>
    </location>
</feature>
<evidence type="ECO:0000256" key="3">
    <source>
        <dbReference type="ARBA" id="ARBA00022884"/>
    </source>
</evidence>
<dbReference type="Gene3D" id="2.40.30.10">
    <property type="entry name" value="Translation factors"/>
    <property type="match status" value="2"/>
</dbReference>
<evidence type="ECO:0000313" key="9">
    <source>
        <dbReference type="Proteomes" id="UP000034302"/>
    </source>
</evidence>
<dbReference type="PANTHER" id="PTHR11229">
    <property type="entry name" value="50S RIBOSOMAL PROTEIN L3"/>
    <property type="match status" value="1"/>
</dbReference>
<dbReference type="InterPro" id="IPR009000">
    <property type="entry name" value="Transl_B-barrel_sf"/>
</dbReference>
<dbReference type="GO" id="GO:0019843">
    <property type="term" value="F:rRNA binding"/>
    <property type="evidence" value="ECO:0007669"/>
    <property type="project" value="UniProtKB-KW"/>
</dbReference>
<keyword evidence="2" id="KW-0699">rRNA-binding</keyword>
<dbReference type="Pfam" id="PF00297">
    <property type="entry name" value="Ribosomal_L3"/>
    <property type="match status" value="1"/>
</dbReference>
<dbReference type="NCBIfam" id="TIGR03625">
    <property type="entry name" value="L3_bact"/>
    <property type="match status" value="1"/>
</dbReference>
<name>A0A0G0A065_9BACT</name>
<protein>
    <recommendedName>
        <fullName evidence="6">50S ribosomal protein L3</fullName>
    </recommendedName>
</protein>
<evidence type="ECO:0000256" key="5">
    <source>
        <dbReference type="ARBA" id="ARBA00023274"/>
    </source>
</evidence>
<dbReference type="GO" id="GO:0006412">
    <property type="term" value="P:translation"/>
    <property type="evidence" value="ECO:0007669"/>
    <property type="project" value="UniProtKB-UniRule"/>
</dbReference>
<evidence type="ECO:0000256" key="1">
    <source>
        <dbReference type="ARBA" id="ARBA00006540"/>
    </source>
</evidence>